<feature type="region of interest" description="Disordered" evidence="2">
    <location>
        <begin position="1"/>
        <end position="21"/>
    </location>
</feature>
<evidence type="ECO:0000313" key="3">
    <source>
        <dbReference type="EMBL" id="ETO10300.1"/>
    </source>
</evidence>
<name>X6MB90_RETFI</name>
<reference evidence="3 4" key="1">
    <citation type="journal article" date="2013" name="Curr. Biol.">
        <title>The Genome of the Foraminiferan Reticulomyxa filosa.</title>
        <authorList>
            <person name="Glockner G."/>
            <person name="Hulsmann N."/>
            <person name="Schleicher M."/>
            <person name="Noegel A.A."/>
            <person name="Eichinger L."/>
            <person name="Gallinger C."/>
            <person name="Pawlowski J."/>
            <person name="Sierra R."/>
            <person name="Euteneuer U."/>
            <person name="Pillet L."/>
            <person name="Moustafa A."/>
            <person name="Platzer M."/>
            <person name="Groth M."/>
            <person name="Szafranski K."/>
            <person name="Schliwa M."/>
        </authorList>
    </citation>
    <scope>NUCLEOTIDE SEQUENCE [LARGE SCALE GENOMIC DNA]</scope>
</reference>
<evidence type="ECO:0000256" key="1">
    <source>
        <dbReference type="SAM" id="Coils"/>
    </source>
</evidence>
<gene>
    <name evidence="3" type="ORF">RFI_27077</name>
</gene>
<dbReference type="SUPFAM" id="SSF58113">
    <property type="entry name" value="Apolipoprotein A-I"/>
    <property type="match status" value="1"/>
</dbReference>
<sequence length="408" mass="46430">MFEHSSREGETEGTDQSDDQLSQFLKSNGVKDVVEISSKLRNHGVTLEGLLEYGADDIKDICQDCNISALSRADLLRCLRKVPTSYVYKEAISRSEAKPLPAVIITSGDREKMEKLYEQLKGVSEQIHSYQTGILNLEKNATACKKEVKQLFEEWNKKCREQEEQLLVQIDNSKKEMKKKWSSNLDKLQTEHEAIKHLVDEIQQHMCNEKEDINEKSRAITSLLQNSLIEKKNPIEFVDCKTNVFVVNTDISPLSHVCIRMLLYTLQTFYIQQKKKGGGGRTGGGKKKNTLQVTKVCGAHSDDNVGIGVEIRFCHSTNDVIKSHCVVYEIEMQVVSNDEKSNAEEDRSSDSKWINVGAMPCATDHMIVRHHLLKERASYLIRLRACYNHQTHFSPYSNIATLDLFCGR</sequence>
<feature type="coiled-coil region" evidence="1">
    <location>
        <begin position="134"/>
        <end position="205"/>
    </location>
</feature>
<evidence type="ECO:0000256" key="2">
    <source>
        <dbReference type="SAM" id="MobiDB-lite"/>
    </source>
</evidence>
<dbReference type="Proteomes" id="UP000023152">
    <property type="component" value="Unassembled WGS sequence"/>
</dbReference>
<keyword evidence="4" id="KW-1185">Reference proteome</keyword>
<proteinExistence type="predicted"/>
<accession>X6MB90</accession>
<dbReference type="EMBL" id="ASPP01023541">
    <property type="protein sequence ID" value="ETO10300.1"/>
    <property type="molecule type" value="Genomic_DNA"/>
</dbReference>
<dbReference type="AlphaFoldDB" id="X6MB90"/>
<protein>
    <submittedName>
        <fullName evidence="3">Uncharacterized protein</fullName>
    </submittedName>
</protein>
<keyword evidence="1" id="KW-0175">Coiled coil</keyword>
<evidence type="ECO:0000313" key="4">
    <source>
        <dbReference type="Proteomes" id="UP000023152"/>
    </source>
</evidence>
<comment type="caution">
    <text evidence="3">The sequence shown here is derived from an EMBL/GenBank/DDBJ whole genome shotgun (WGS) entry which is preliminary data.</text>
</comment>
<organism evidence="3 4">
    <name type="scientific">Reticulomyxa filosa</name>
    <dbReference type="NCBI Taxonomy" id="46433"/>
    <lineage>
        <taxon>Eukaryota</taxon>
        <taxon>Sar</taxon>
        <taxon>Rhizaria</taxon>
        <taxon>Retaria</taxon>
        <taxon>Foraminifera</taxon>
        <taxon>Monothalamids</taxon>
        <taxon>Reticulomyxidae</taxon>
        <taxon>Reticulomyxa</taxon>
    </lineage>
</organism>
<feature type="compositionally biased region" description="Basic and acidic residues" evidence="2">
    <location>
        <begin position="1"/>
        <end position="10"/>
    </location>
</feature>